<evidence type="ECO:0000313" key="2">
    <source>
        <dbReference type="WBParaSite" id="nRc.2.0.1.t02513-RA"/>
    </source>
</evidence>
<protein>
    <submittedName>
        <fullName evidence="2">Uncharacterized protein</fullName>
    </submittedName>
</protein>
<sequence length="163" mass="19049">MPNADTNDCNNKPNRWAMKNNLGIVCKRMKELVIKTPSYNLKTDDGKENYSQSLLLLFMPWRKEEELTGDNKTFSQAVEFYKSVYPEILEYDERKQRLLLPDEILDKAGENKSEDKNYVNKKEDHDILDAEVLSEKVEEVAIPDHIVVHEAELIKKISKLNYD</sequence>
<accession>A0A915HKL6</accession>
<proteinExistence type="predicted"/>
<organism evidence="1 2">
    <name type="scientific">Romanomermis culicivorax</name>
    <name type="common">Nematode worm</name>
    <dbReference type="NCBI Taxonomy" id="13658"/>
    <lineage>
        <taxon>Eukaryota</taxon>
        <taxon>Metazoa</taxon>
        <taxon>Ecdysozoa</taxon>
        <taxon>Nematoda</taxon>
        <taxon>Enoplea</taxon>
        <taxon>Dorylaimia</taxon>
        <taxon>Mermithida</taxon>
        <taxon>Mermithoidea</taxon>
        <taxon>Mermithidae</taxon>
        <taxon>Romanomermis</taxon>
    </lineage>
</organism>
<dbReference type="Proteomes" id="UP000887565">
    <property type="component" value="Unplaced"/>
</dbReference>
<keyword evidence="1" id="KW-1185">Reference proteome</keyword>
<dbReference type="AlphaFoldDB" id="A0A915HKL6"/>
<reference evidence="2" key="1">
    <citation type="submission" date="2022-11" db="UniProtKB">
        <authorList>
            <consortium name="WormBaseParasite"/>
        </authorList>
    </citation>
    <scope>IDENTIFICATION</scope>
</reference>
<evidence type="ECO:0000313" key="1">
    <source>
        <dbReference type="Proteomes" id="UP000887565"/>
    </source>
</evidence>
<name>A0A915HKL6_ROMCU</name>
<dbReference type="WBParaSite" id="nRc.2.0.1.t02513-RA">
    <property type="protein sequence ID" value="nRc.2.0.1.t02513-RA"/>
    <property type="gene ID" value="nRc.2.0.1.g02513"/>
</dbReference>